<gene>
    <name evidence="3" type="ORF">V5O48_004737</name>
</gene>
<feature type="compositionally biased region" description="Basic and acidic residues" evidence="2">
    <location>
        <begin position="187"/>
        <end position="207"/>
    </location>
</feature>
<evidence type="ECO:0000313" key="4">
    <source>
        <dbReference type="Proteomes" id="UP001465976"/>
    </source>
</evidence>
<feature type="region of interest" description="Disordered" evidence="2">
    <location>
        <begin position="82"/>
        <end position="126"/>
    </location>
</feature>
<protein>
    <submittedName>
        <fullName evidence="3">Uncharacterized protein</fullName>
    </submittedName>
</protein>
<feature type="region of interest" description="Disordered" evidence="2">
    <location>
        <begin position="171"/>
        <end position="255"/>
    </location>
</feature>
<dbReference type="EMBL" id="JBAHYK010000169">
    <property type="protein sequence ID" value="KAL0577249.1"/>
    <property type="molecule type" value="Genomic_DNA"/>
</dbReference>
<feature type="coiled-coil region" evidence="1">
    <location>
        <begin position="267"/>
        <end position="301"/>
    </location>
</feature>
<dbReference type="PANTHER" id="PTHR40130:SF1">
    <property type="entry name" value="SPINDLE POLE BODY-ASSOCIATED PROTEIN CUT12 DOMAIN-CONTAINING PROTEIN"/>
    <property type="match status" value="1"/>
</dbReference>
<accession>A0ABR3FP79</accession>
<feature type="compositionally biased region" description="Basic residues" evidence="2">
    <location>
        <begin position="210"/>
        <end position="221"/>
    </location>
</feature>
<feature type="region of interest" description="Disordered" evidence="2">
    <location>
        <begin position="392"/>
        <end position="425"/>
    </location>
</feature>
<keyword evidence="4" id="KW-1185">Reference proteome</keyword>
<organism evidence="3 4">
    <name type="scientific">Marasmius crinis-equi</name>
    <dbReference type="NCBI Taxonomy" id="585013"/>
    <lineage>
        <taxon>Eukaryota</taxon>
        <taxon>Fungi</taxon>
        <taxon>Dikarya</taxon>
        <taxon>Basidiomycota</taxon>
        <taxon>Agaricomycotina</taxon>
        <taxon>Agaricomycetes</taxon>
        <taxon>Agaricomycetidae</taxon>
        <taxon>Agaricales</taxon>
        <taxon>Marasmiineae</taxon>
        <taxon>Marasmiaceae</taxon>
        <taxon>Marasmius</taxon>
    </lineage>
</organism>
<dbReference type="Proteomes" id="UP001465976">
    <property type="component" value="Unassembled WGS sequence"/>
</dbReference>
<evidence type="ECO:0000313" key="3">
    <source>
        <dbReference type="EMBL" id="KAL0577249.1"/>
    </source>
</evidence>
<dbReference type="PANTHER" id="PTHR40130">
    <property type="entry name" value="EXPRESSED PROTEIN"/>
    <property type="match status" value="1"/>
</dbReference>
<name>A0ABR3FP79_9AGAR</name>
<evidence type="ECO:0000256" key="2">
    <source>
        <dbReference type="SAM" id="MobiDB-lite"/>
    </source>
</evidence>
<evidence type="ECO:0000256" key="1">
    <source>
        <dbReference type="SAM" id="Coils"/>
    </source>
</evidence>
<dbReference type="Gene3D" id="1.20.58.80">
    <property type="entry name" value="Phosphotransferase system, lactose/cellobiose-type IIA subunit"/>
    <property type="match status" value="1"/>
</dbReference>
<feature type="coiled-coil region" evidence="1">
    <location>
        <begin position="351"/>
        <end position="378"/>
    </location>
</feature>
<comment type="caution">
    <text evidence="3">The sequence shown here is derived from an EMBL/GenBank/DDBJ whole genome shotgun (WGS) entry which is preliminary data.</text>
</comment>
<sequence length="425" mass="47409">MATVIEMPMNTAHQHAANAEDHLNNGHLIPAAEVITFEHLKAAEAYLAALARASDDSTKRTLQMLHNEHKKANLELERKISRLREEGKDPTLPQKPDIRRVSSANPASPTFVQPVPSPPPTRPLMESGTVEESFMVLGGQRSDPGDAFNQFWNIMQGMLDNLSQPVAFATAPLGIPEPSTSSSGKTTRPEDHFSSDTDHTDAEEHMASRLTRKLKLGKSIRKTLEAASSGSSSSKAPEREPDFDDDFLEDGDDSSDSFLLIPSESTMRAMKQENTELKGQVESLQKRLEATERVLQLRKEQDQHLRDSILQASKEAQRAMGASMLGQRGPVDLNNHPPAPFPQPGINTAREAQYARRVKELEEELRNMRVENDRNKAMIAKFRERWDKLKESAKRKKESKAAAEASKTAIQDRIIEEPEAEEEQA</sequence>
<feature type="compositionally biased region" description="Acidic residues" evidence="2">
    <location>
        <begin position="241"/>
        <end position="255"/>
    </location>
</feature>
<proteinExistence type="predicted"/>
<keyword evidence="1" id="KW-0175">Coiled coil</keyword>
<reference evidence="3 4" key="1">
    <citation type="submission" date="2024-02" db="EMBL/GenBank/DDBJ databases">
        <title>A draft genome for the cacao thread blight pathogen Marasmius crinis-equi.</title>
        <authorList>
            <person name="Cohen S.P."/>
            <person name="Baruah I.K."/>
            <person name="Amoako-Attah I."/>
            <person name="Bukari Y."/>
            <person name="Meinhardt L.W."/>
            <person name="Bailey B.A."/>
        </authorList>
    </citation>
    <scope>NUCLEOTIDE SEQUENCE [LARGE SCALE GENOMIC DNA]</scope>
    <source>
        <strain evidence="3 4">GH-76</strain>
    </source>
</reference>